<dbReference type="Gene3D" id="3.30.70.100">
    <property type="match status" value="1"/>
</dbReference>
<comment type="similarity">
    <text evidence="2">Belongs to the MscS (TC 1.A.23) family.</text>
</comment>
<feature type="transmembrane region" description="Helical" evidence="8">
    <location>
        <begin position="359"/>
        <end position="377"/>
    </location>
</feature>
<dbReference type="Proteomes" id="UP000598997">
    <property type="component" value="Unassembled WGS sequence"/>
</dbReference>
<keyword evidence="9" id="KW-0732">Signal</keyword>
<dbReference type="Gene3D" id="1.10.287.1260">
    <property type="match status" value="1"/>
</dbReference>
<keyword evidence="3" id="KW-1003">Cell membrane</keyword>
<evidence type="ECO:0000256" key="1">
    <source>
        <dbReference type="ARBA" id="ARBA00004651"/>
    </source>
</evidence>
<dbReference type="InterPro" id="IPR023408">
    <property type="entry name" value="MscS_beta-dom_sf"/>
</dbReference>
<reference evidence="12 13" key="1">
    <citation type="journal article" date="2014" name="Int. J. Syst. Evol. Microbiol.">
        <title>Complete genome sequence of Corynebacterium casei LMG S-19264T (=DSM 44701T), isolated from a smear-ripened cheese.</title>
        <authorList>
            <consortium name="US DOE Joint Genome Institute (JGI-PGF)"/>
            <person name="Walter F."/>
            <person name="Albersmeier A."/>
            <person name="Kalinowski J."/>
            <person name="Ruckert C."/>
        </authorList>
    </citation>
    <scope>NUCLEOTIDE SEQUENCE [LARGE SCALE GENOMIC DNA]</scope>
    <source>
        <strain evidence="12 13">CGMCC 1.15358</strain>
    </source>
</reference>
<evidence type="ECO:0000259" key="11">
    <source>
        <dbReference type="Pfam" id="PF21082"/>
    </source>
</evidence>
<evidence type="ECO:0000256" key="7">
    <source>
        <dbReference type="SAM" id="Coils"/>
    </source>
</evidence>
<dbReference type="PANTHER" id="PTHR30347:SF1">
    <property type="entry name" value="MECHANOSENSITIVE CHANNEL MSCK"/>
    <property type="match status" value="1"/>
</dbReference>
<feature type="coiled-coil region" evidence="7">
    <location>
        <begin position="40"/>
        <end position="67"/>
    </location>
</feature>
<feature type="signal peptide" evidence="9">
    <location>
        <begin position="1"/>
        <end position="31"/>
    </location>
</feature>
<dbReference type="Pfam" id="PF00924">
    <property type="entry name" value="MS_channel_2nd"/>
    <property type="match status" value="1"/>
</dbReference>
<dbReference type="PROSITE" id="PS01246">
    <property type="entry name" value="UPF0003"/>
    <property type="match status" value="1"/>
</dbReference>
<keyword evidence="4 8" id="KW-0812">Transmembrane</keyword>
<feature type="transmembrane region" description="Helical" evidence="8">
    <location>
        <begin position="448"/>
        <end position="469"/>
    </location>
</feature>
<dbReference type="Gene3D" id="2.30.30.60">
    <property type="match status" value="1"/>
</dbReference>
<feature type="transmembrane region" description="Helical" evidence="8">
    <location>
        <begin position="598"/>
        <end position="618"/>
    </location>
</feature>
<feature type="transmembrane region" description="Helical" evidence="8">
    <location>
        <begin position="475"/>
        <end position="498"/>
    </location>
</feature>
<feature type="domain" description="Mechanosensitive ion channel MscS C-terminal" evidence="11">
    <location>
        <begin position="718"/>
        <end position="801"/>
    </location>
</feature>
<feature type="transmembrane region" description="Helical" evidence="8">
    <location>
        <begin position="624"/>
        <end position="646"/>
    </location>
</feature>
<feature type="transmembrane region" description="Helical" evidence="8">
    <location>
        <begin position="510"/>
        <end position="536"/>
    </location>
</feature>
<evidence type="ECO:0000313" key="13">
    <source>
        <dbReference type="Proteomes" id="UP000598997"/>
    </source>
</evidence>
<dbReference type="GO" id="GO:0008381">
    <property type="term" value="F:mechanosensitive monoatomic ion channel activity"/>
    <property type="evidence" value="ECO:0007669"/>
    <property type="project" value="UniProtKB-ARBA"/>
</dbReference>
<evidence type="ECO:0000256" key="3">
    <source>
        <dbReference type="ARBA" id="ARBA00022475"/>
    </source>
</evidence>
<evidence type="ECO:0000259" key="10">
    <source>
        <dbReference type="Pfam" id="PF00924"/>
    </source>
</evidence>
<feature type="transmembrane region" description="Helical" evidence="8">
    <location>
        <begin position="318"/>
        <end position="339"/>
    </location>
</feature>
<feature type="transmembrane region" description="Helical" evidence="8">
    <location>
        <begin position="232"/>
        <end position="255"/>
    </location>
</feature>
<dbReference type="GO" id="GO:0005886">
    <property type="term" value="C:plasma membrane"/>
    <property type="evidence" value="ECO:0007669"/>
    <property type="project" value="UniProtKB-SubCell"/>
</dbReference>
<keyword evidence="7" id="KW-0175">Coiled coil</keyword>
<feature type="domain" description="Mechanosensitive ion channel MscS" evidence="10">
    <location>
        <begin position="645"/>
        <end position="709"/>
    </location>
</feature>
<dbReference type="InterPro" id="IPR006686">
    <property type="entry name" value="MscS_channel_CS"/>
</dbReference>
<dbReference type="InterPro" id="IPR052702">
    <property type="entry name" value="MscS-like_channel"/>
</dbReference>
<accession>A0A916Y3Q7</accession>
<feature type="transmembrane region" description="Helical" evidence="8">
    <location>
        <begin position="556"/>
        <end position="578"/>
    </location>
</feature>
<dbReference type="SUPFAM" id="SSF82689">
    <property type="entry name" value="Mechanosensitive channel protein MscS (YggB), C-terminal domain"/>
    <property type="match status" value="1"/>
</dbReference>
<evidence type="ECO:0000313" key="12">
    <source>
        <dbReference type="EMBL" id="GGD30070.1"/>
    </source>
</evidence>
<dbReference type="InterPro" id="IPR011014">
    <property type="entry name" value="MscS_channel_TM-2"/>
</dbReference>
<dbReference type="InterPro" id="IPR011066">
    <property type="entry name" value="MscS_channel_C_sf"/>
</dbReference>
<keyword evidence="6 8" id="KW-0472">Membrane</keyword>
<keyword evidence="5 8" id="KW-1133">Transmembrane helix</keyword>
<dbReference type="AlphaFoldDB" id="A0A916Y3Q7"/>
<evidence type="ECO:0000256" key="9">
    <source>
        <dbReference type="SAM" id="SignalP"/>
    </source>
</evidence>
<dbReference type="Pfam" id="PF21082">
    <property type="entry name" value="MS_channel_3rd"/>
    <property type="match status" value="1"/>
</dbReference>
<comment type="caution">
    <text evidence="12">The sequence shown here is derived from an EMBL/GenBank/DDBJ whole genome shotgun (WGS) entry which is preliminary data.</text>
</comment>
<feature type="chain" id="PRO_5036995556" evidence="9">
    <location>
        <begin position="32"/>
        <end position="824"/>
    </location>
</feature>
<feature type="transmembrane region" description="Helical" evidence="8">
    <location>
        <begin position="276"/>
        <end position="306"/>
    </location>
</feature>
<dbReference type="EMBL" id="BMIO01000001">
    <property type="protein sequence ID" value="GGD30070.1"/>
    <property type="molecule type" value="Genomic_DNA"/>
</dbReference>
<dbReference type="InterPro" id="IPR010920">
    <property type="entry name" value="LSM_dom_sf"/>
</dbReference>
<dbReference type="SUPFAM" id="SSF82861">
    <property type="entry name" value="Mechanosensitive channel protein MscS (YggB), transmembrane region"/>
    <property type="match status" value="1"/>
</dbReference>
<organism evidence="12 13">
    <name type="scientific">Croceicoccus pelagius</name>
    <dbReference type="NCBI Taxonomy" id="1703341"/>
    <lineage>
        <taxon>Bacteria</taxon>
        <taxon>Pseudomonadati</taxon>
        <taxon>Pseudomonadota</taxon>
        <taxon>Alphaproteobacteria</taxon>
        <taxon>Sphingomonadales</taxon>
        <taxon>Erythrobacteraceae</taxon>
        <taxon>Croceicoccus</taxon>
    </lineage>
</organism>
<evidence type="ECO:0000256" key="6">
    <source>
        <dbReference type="ARBA" id="ARBA00023136"/>
    </source>
</evidence>
<protein>
    <submittedName>
        <fullName evidence="12">Mechanosensitive ion channel protein MscS</fullName>
    </submittedName>
</protein>
<gene>
    <name evidence="12" type="ORF">GCM10010989_00160</name>
</gene>
<sequence length="824" mass="89009">MTPSSWHIGNWARGLALLLLALALAPLHAHAALVPLVAEAVELESQVEATKIEKQEHDAELDSLFAEFKTNADEARAILKKNASDYSVQNRTKLSQVRARLARDRDLADALATRGSLDTRILQARIDALGPPPAEGASEPGFMTERREELTKRLGTIQQPILRLRDAQVTAAVLVSELDETISDLTQRRLFQGGQSPIDPRLWVGSAKDVTSGITKAAAAANKAVAEHGAGYVTLGVLLVLGIVVGLPLFGVFARRFITRFVEKRLLSAGGVARRLVLTILLDSLLALVLGISLFLATLVLLAALIPLIGAESIGELAASFILAGIIIAIGHWLGRGVLMSPFPELRLITLPEEGARRALLIVRRIAYVLAAELVVANLEEYNLLGSDLSRLLSAMLVTLGAWLLWQLANSILEARRFWESRVGKSATDTQPDATLDFATPMARAIKVFALAAFIAALIGFALLARYIFAALLLSLGTICTAIYVHRSFALFVTSLTTGRLHRYRRVLHFLPLLSGIAATLLVIPVLAVIWGYSVYEIGDTLLALRNGVNFGEIRISAGDVFTFFIVFFIGFFVTRWLQRFLKVSIMPEFGMDAGAEAAIITFFGYIGITLSAVVAIATTGLDLSSLAFVAGALSIGLGFGLQSVVENFTSGILLLVERPIKVGDWIEVGEHSGIVRKIAVRSTHVETFDRHQIIIPNSQLITEVVKNRSFSAAPTRIVVPVGVAYGTDLENARSILLEIAQSNGKVLETPEPAVAIEGFGDSSINMKILAFVREATDGAPTASEIYFAIASRFAAEGIEIPFPQRDLHVRTLPDELIAKPGPA</sequence>
<dbReference type="InterPro" id="IPR049278">
    <property type="entry name" value="MS_channel_C"/>
</dbReference>
<dbReference type="PANTHER" id="PTHR30347">
    <property type="entry name" value="POTASSIUM CHANNEL RELATED"/>
    <property type="match status" value="1"/>
</dbReference>
<dbReference type="RefSeq" id="WP_066766029.1">
    <property type="nucleotide sequence ID" value="NZ_BMIO01000001.1"/>
</dbReference>
<comment type="subcellular location">
    <subcellularLocation>
        <location evidence="1">Cell membrane</location>
        <topology evidence="1">Multi-pass membrane protein</topology>
    </subcellularLocation>
</comment>
<keyword evidence="13" id="KW-1185">Reference proteome</keyword>
<evidence type="ECO:0000256" key="4">
    <source>
        <dbReference type="ARBA" id="ARBA00022692"/>
    </source>
</evidence>
<feature type="transmembrane region" description="Helical" evidence="8">
    <location>
        <begin position="389"/>
        <end position="409"/>
    </location>
</feature>
<evidence type="ECO:0000256" key="5">
    <source>
        <dbReference type="ARBA" id="ARBA00022989"/>
    </source>
</evidence>
<name>A0A916Y3Q7_9SPHN</name>
<dbReference type="InterPro" id="IPR006685">
    <property type="entry name" value="MscS_channel_2nd"/>
</dbReference>
<dbReference type="OrthoDB" id="9799209at2"/>
<evidence type="ECO:0000256" key="8">
    <source>
        <dbReference type="SAM" id="Phobius"/>
    </source>
</evidence>
<dbReference type="SUPFAM" id="SSF50182">
    <property type="entry name" value="Sm-like ribonucleoproteins"/>
    <property type="match status" value="1"/>
</dbReference>
<proteinExistence type="inferred from homology"/>
<evidence type="ECO:0000256" key="2">
    <source>
        <dbReference type="ARBA" id="ARBA00008017"/>
    </source>
</evidence>